<reference evidence="1" key="2">
    <citation type="journal article" date="2023" name="Science">
        <title>Genomic signatures of disease resistance in endangered staghorn corals.</title>
        <authorList>
            <person name="Vollmer S.V."/>
            <person name="Selwyn J.D."/>
            <person name="Despard B.A."/>
            <person name="Roesel C.L."/>
        </authorList>
    </citation>
    <scope>NUCLEOTIDE SEQUENCE</scope>
    <source>
        <strain evidence="1">K2</strain>
    </source>
</reference>
<dbReference type="Proteomes" id="UP001249851">
    <property type="component" value="Unassembled WGS sequence"/>
</dbReference>
<organism evidence="1 2">
    <name type="scientific">Acropora cervicornis</name>
    <name type="common">Staghorn coral</name>
    <dbReference type="NCBI Taxonomy" id="6130"/>
    <lineage>
        <taxon>Eukaryota</taxon>
        <taxon>Metazoa</taxon>
        <taxon>Cnidaria</taxon>
        <taxon>Anthozoa</taxon>
        <taxon>Hexacorallia</taxon>
        <taxon>Scleractinia</taxon>
        <taxon>Astrocoeniina</taxon>
        <taxon>Acroporidae</taxon>
        <taxon>Acropora</taxon>
    </lineage>
</organism>
<keyword evidence="2" id="KW-1185">Reference proteome</keyword>
<accession>A0AAD9V5I5</accession>
<dbReference type="EMBL" id="JARQWQ010000030">
    <property type="protein sequence ID" value="KAK2562038.1"/>
    <property type="molecule type" value="Genomic_DNA"/>
</dbReference>
<evidence type="ECO:0000313" key="1">
    <source>
        <dbReference type="EMBL" id="KAK2562038.1"/>
    </source>
</evidence>
<reference evidence="1" key="1">
    <citation type="journal article" date="2023" name="G3 (Bethesda)">
        <title>Whole genome assembly and annotation of the endangered Caribbean coral Acropora cervicornis.</title>
        <authorList>
            <person name="Selwyn J.D."/>
            <person name="Vollmer S.V."/>
        </authorList>
    </citation>
    <scope>NUCLEOTIDE SEQUENCE</scope>
    <source>
        <strain evidence="1">K2</strain>
    </source>
</reference>
<sequence length="60" mass="6884">MGDGLKQEEIRQKKSWVRGHTNCQPVLILNKMFTSSWRTESGAIEQAVENDSRSREFDTG</sequence>
<dbReference type="AlphaFoldDB" id="A0AAD9V5I5"/>
<gene>
    <name evidence="1" type="ORF">P5673_014777</name>
</gene>
<comment type="caution">
    <text evidence="1">The sequence shown here is derived from an EMBL/GenBank/DDBJ whole genome shotgun (WGS) entry which is preliminary data.</text>
</comment>
<protein>
    <submittedName>
        <fullName evidence="1">Uncharacterized protein</fullName>
    </submittedName>
</protein>
<evidence type="ECO:0000313" key="2">
    <source>
        <dbReference type="Proteomes" id="UP001249851"/>
    </source>
</evidence>
<proteinExistence type="predicted"/>
<name>A0AAD9V5I5_ACRCE</name>